<dbReference type="SUPFAM" id="SSF51735">
    <property type="entry name" value="NAD(P)-binding Rossmann-fold domains"/>
    <property type="match status" value="1"/>
</dbReference>
<dbReference type="OrthoDB" id="9810734at2"/>
<organism evidence="2 3">
    <name type="scientific">Actinacidiphila oryziradicis</name>
    <dbReference type="NCBI Taxonomy" id="2571141"/>
    <lineage>
        <taxon>Bacteria</taxon>
        <taxon>Bacillati</taxon>
        <taxon>Actinomycetota</taxon>
        <taxon>Actinomycetes</taxon>
        <taxon>Kitasatosporales</taxon>
        <taxon>Streptomycetaceae</taxon>
        <taxon>Actinacidiphila</taxon>
    </lineage>
</organism>
<sequence length="373" mass="41135">MHVALTGATGFLGLRLVRELLHRHRMLTVLAHAGSNGALGRITRFLELTDAPAELIAELPSRLHIVETDLGQPRMGLATAAFERLADELDVIWHSAGNINLDDDLAKLRRVNVEGTRNVLELAAASCRKPIIYHIGTAFVGGARRDGVIYEDELDDAHGFENGYERSKYEAEVLVHEWSRAHSRPVVVLRPSILVTDLPPHPELPEHPLQFIDQIVQTSLRSVGLAGLHIPEGSRPVVRMAGHPQGHLNLMPVEHAARVMVQLASRQPSGRVDTYHVVHDHDVPTTAITAMMEQLVPVKVELVENRPGDPSPLEAAADLYPGFTPYLSHRRRFDDTRVRTLLGPSLSGIRVDLDYLFAGVCSKQTTASSSVLR</sequence>
<dbReference type="AlphaFoldDB" id="A0A4U0S175"/>
<evidence type="ECO:0000313" key="2">
    <source>
        <dbReference type="EMBL" id="TKA01727.1"/>
    </source>
</evidence>
<reference evidence="2 3" key="1">
    <citation type="submission" date="2019-04" db="EMBL/GenBank/DDBJ databases">
        <title>Streptomyces oryziradicis sp. nov., a novel actinomycete isolated from rhizosphere soil of rice (Oryza sativa L.).</title>
        <authorList>
            <person name="Li C."/>
        </authorList>
    </citation>
    <scope>NUCLEOTIDE SEQUENCE [LARGE SCALE GENOMIC DNA]</scope>
    <source>
        <strain evidence="2 3">NEAU-C40</strain>
    </source>
</reference>
<dbReference type="Proteomes" id="UP000305778">
    <property type="component" value="Unassembled WGS sequence"/>
</dbReference>
<feature type="domain" description="Thioester reductase (TE)" evidence="1">
    <location>
        <begin position="5"/>
        <end position="260"/>
    </location>
</feature>
<accession>A0A4U0S175</accession>
<dbReference type="EMBL" id="SUMC01000069">
    <property type="protein sequence ID" value="TKA01727.1"/>
    <property type="molecule type" value="Genomic_DNA"/>
</dbReference>
<dbReference type="PANTHER" id="PTHR43000">
    <property type="entry name" value="DTDP-D-GLUCOSE 4,6-DEHYDRATASE-RELATED"/>
    <property type="match status" value="1"/>
</dbReference>
<keyword evidence="3" id="KW-1185">Reference proteome</keyword>
<evidence type="ECO:0000259" key="1">
    <source>
        <dbReference type="Pfam" id="PF07993"/>
    </source>
</evidence>
<evidence type="ECO:0000313" key="3">
    <source>
        <dbReference type="Proteomes" id="UP000305778"/>
    </source>
</evidence>
<protein>
    <submittedName>
        <fullName evidence="2">NAD-dependent epimerase/dehydratase family protein</fullName>
    </submittedName>
</protein>
<dbReference type="InterPro" id="IPR036291">
    <property type="entry name" value="NAD(P)-bd_dom_sf"/>
</dbReference>
<dbReference type="Pfam" id="PF07993">
    <property type="entry name" value="NAD_binding_4"/>
    <property type="match status" value="1"/>
</dbReference>
<dbReference type="InterPro" id="IPR013120">
    <property type="entry name" value="FAR_NAD-bd"/>
</dbReference>
<proteinExistence type="predicted"/>
<dbReference type="Gene3D" id="3.40.50.720">
    <property type="entry name" value="NAD(P)-binding Rossmann-like Domain"/>
    <property type="match status" value="1"/>
</dbReference>
<gene>
    <name evidence="2" type="ORF">FCI23_39955</name>
</gene>
<name>A0A4U0S175_9ACTN</name>
<comment type="caution">
    <text evidence="2">The sequence shown here is derived from an EMBL/GenBank/DDBJ whole genome shotgun (WGS) entry which is preliminary data.</text>
</comment>
<dbReference type="RefSeq" id="WP_136729056.1">
    <property type="nucleotide sequence ID" value="NZ_SUMC01000069.1"/>
</dbReference>